<evidence type="ECO:0000313" key="3">
    <source>
        <dbReference type="Proteomes" id="UP000547458"/>
    </source>
</evidence>
<dbReference type="Pfam" id="PF10067">
    <property type="entry name" value="DUF2306"/>
    <property type="match status" value="1"/>
</dbReference>
<reference evidence="2 3" key="1">
    <citation type="submission" date="2020-03" db="EMBL/GenBank/DDBJ databases">
        <title>Sequencing the genomes of 1000 actinobacteria strains.</title>
        <authorList>
            <person name="Klenk H.-P."/>
        </authorList>
    </citation>
    <scope>NUCLEOTIDE SEQUENCE [LARGE SCALE GENOMIC DNA]</scope>
    <source>
        <strain evidence="2 3">DSM 16403</strain>
    </source>
</reference>
<accession>A0A846RUI2</accession>
<feature type="transmembrane region" description="Helical" evidence="1">
    <location>
        <begin position="38"/>
        <end position="57"/>
    </location>
</feature>
<feature type="transmembrane region" description="Helical" evidence="1">
    <location>
        <begin position="125"/>
        <end position="145"/>
    </location>
</feature>
<protein>
    <submittedName>
        <fullName evidence="2">Putative membrane protein</fullName>
    </submittedName>
</protein>
<feature type="transmembrane region" description="Helical" evidence="1">
    <location>
        <begin position="95"/>
        <end position="113"/>
    </location>
</feature>
<dbReference type="RefSeq" id="WP_167995464.1">
    <property type="nucleotide sequence ID" value="NZ_JAATJL010000001.1"/>
</dbReference>
<keyword evidence="1" id="KW-1133">Transmembrane helix</keyword>
<keyword evidence="1" id="KW-0812">Transmembrane</keyword>
<comment type="caution">
    <text evidence="2">The sequence shown here is derived from an EMBL/GenBank/DDBJ whole genome shotgun (WGS) entry which is preliminary data.</text>
</comment>
<feature type="transmembrane region" description="Helical" evidence="1">
    <location>
        <begin position="6"/>
        <end position="26"/>
    </location>
</feature>
<feature type="transmembrane region" description="Helical" evidence="1">
    <location>
        <begin position="63"/>
        <end position="83"/>
    </location>
</feature>
<sequence>MDWSPLLAAHVIAALYVLVLGPLNILRRRRDRTHRIIGYTWVSAMYFVCISSFWIVTDGHFSWLHGLSAFTIVTVTLGLVSAIRRNIIAHRANMIGSYIGIAIAFVFAATAPGRAIPRLLANDPGTAVVVSVLVLLTAGGLYLAVRPQRKKIITRSITTGKARV</sequence>
<dbReference type="Proteomes" id="UP000547458">
    <property type="component" value="Unassembled WGS sequence"/>
</dbReference>
<name>A0A846RUI2_9MICC</name>
<keyword evidence="3" id="KW-1185">Reference proteome</keyword>
<organism evidence="2 3">
    <name type="scientific">Arthrobacter pigmenti</name>
    <dbReference type="NCBI Taxonomy" id="271432"/>
    <lineage>
        <taxon>Bacteria</taxon>
        <taxon>Bacillati</taxon>
        <taxon>Actinomycetota</taxon>
        <taxon>Actinomycetes</taxon>
        <taxon>Micrococcales</taxon>
        <taxon>Micrococcaceae</taxon>
        <taxon>Arthrobacter</taxon>
    </lineage>
</organism>
<proteinExistence type="predicted"/>
<evidence type="ECO:0000256" key="1">
    <source>
        <dbReference type="SAM" id="Phobius"/>
    </source>
</evidence>
<dbReference type="EMBL" id="JAATJL010000001">
    <property type="protein sequence ID" value="NJC24182.1"/>
    <property type="molecule type" value="Genomic_DNA"/>
</dbReference>
<dbReference type="InterPro" id="IPR018750">
    <property type="entry name" value="DUF2306_membrane"/>
</dbReference>
<evidence type="ECO:0000313" key="2">
    <source>
        <dbReference type="EMBL" id="NJC24182.1"/>
    </source>
</evidence>
<gene>
    <name evidence="2" type="ORF">BJ994_003258</name>
</gene>
<dbReference type="AlphaFoldDB" id="A0A846RUI2"/>
<keyword evidence="1" id="KW-0472">Membrane</keyword>